<dbReference type="AlphaFoldDB" id="A0A0A9W2S2"/>
<reference evidence="1" key="2">
    <citation type="submission" date="2014-07" db="EMBL/GenBank/DDBJ databases">
        <authorList>
            <person name="Hull J."/>
        </authorList>
    </citation>
    <scope>NUCLEOTIDE SEQUENCE</scope>
</reference>
<name>A0A0A9W2S2_LYGHE</name>
<organism evidence="1">
    <name type="scientific">Lygus hesperus</name>
    <name type="common">Western plant bug</name>
    <dbReference type="NCBI Taxonomy" id="30085"/>
    <lineage>
        <taxon>Eukaryota</taxon>
        <taxon>Metazoa</taxon>
        <taxon>Ecdysozoa</taxon>
        <taxon>Arthropoda</taxon>
        <taxon>Hexapoda</taxon>
        <taxon>Insecta</taxon>
        <taxon>Pterygota</taxon>
        <taxon>Neoptera</taxon>
        <taxon>Paraneoptera</taxon>
        <taxon>Hemiptera</taxon>
        <taxon>Heteroptera</taxon>
        <taxon>Panheteroptera</taxon>
        <taxon>Cimicomorpha</taxon>
        <taxon>Miridae</taxon>
        <taxon>Mirini</taxon>
        <taxon>Lygus</taxon>
    </lineage>
</organism>
<proteinExistence type="predicted"/>
<evidence type="ECO:0000313" key="1">
    <source>
        <dbReference type="EMBL" id="JAG02752.1"/>
    </source>
</evidence>
<protein>
    <submittedName>
        <fullName evidence="1">Putative glutamyl endopeptidase, chloroplastic</fullName>
    </submittedName>
</protein>
<reference evidence="1" key="1">
    <citation type="journal article" date="2014" name="PLoS ONE">
        <title>Transcriptome-Based Identification of ABC Transporters in the Western Tarnished Plant Bug Lygus hesperus.</title>
        <authorList>
            <person name="Hull J.J."/>
            <person name="Chaney K."/>
            <person name="Geib S.M."/>
            <person name="Fabrick J.A."/>
            <person name="Brent C.S."/>
            <person name="Walsh D."/>
            <person name="Lavine L.C."/>
        </authorList>
    </citation>
    <scope>NUCLEOTIDE SEQUENCE</scope>
</reference>
<accession>A0A0A9W2S2</accession>
<gene>
    <name evidence="1" type="primary">GEP</name>
    <name evidence="1" type="ORF">CM83_88208</name>
</gene>
<feature type="non-terminal residue" evidence="1">
    <location>
        <position position="1"/>
    </location>
</feature>
<sequence length="124" mass="14792">YEHTYYAITSIAGHFSKKHRIMTIINQYIYQACKYVKNNDFPIRGDSLPYNIRSKNQMELPSNRISLTQNQYHRSSLKLYNAVPLKIRESTSKQFERVLKKFLTENPFYSTDEYFKSDKGEMCK</sequence>
<dbReference type="EMBL" id="GBHO01040852">
    <property type="protein sequence ID" value="JAG02752.1"/>
    <property type="molecule type" value="Transcribed_RNA"/>
</dbReference>